<proteinExistence type="predicted"/>
<keyword evidence="2" id="KW-1185">Reference proteome</keyword>
<protein>
    <submittedName>
        <fullName evidence="1">Uncharacterized protein</fullName>
    </submittedName>
</protein>
<gene>
    <name evidence="1" type="ORF">MRB53_006505</name>
</gene>
<organism evidence="1 2">
    <name type="scientific">Persea americana</name>
    <name type="common">Avocado</name>
    <dbReference type="NCBI Taxonomy" id="3435"/>
    <lineage>
        <taxon>Eukaryota</taxon>
        <taxon>Viridiplantae</taxon>
        <taxon>Streptophyta</taxon>
        <taxon>Embryophyta</taxon>
        <taxon>Tracheophyta</taxon>
        <taxon>Spermatophyta</taxon>
        <taxon>Magnoliopsida</taxon>
        <taxon>Magnoliidae</taxon>
        <taxon>Laurales</taxon>
        <taxon>Lauraceae</taxon>
        <taxon>Persea</taxon>
    </lineage>
</organism>
<reference evidence="1 2" key="1">
    <citation type="journal article" date="2022" name="Hortic Res">
        <title>A haplotype resolved chromosomal level avocado genome allows analysis of novel avocado genes.</title>
        <authorList>
            <person name="Nath O."/>
            <person name="Fletcher S.J."/>
            <person name="Hayward A."/>
            <person name="Shaw L.M."/>
            <person name="Masouleh A.K."/>
            <person name="Furtado A."/>
            <person name="Henry R.J."/>
            <person name="Mitter N."/>
        </authorList>
    </citation>
    <scope>NUCLEOTIDE SEQUENCE [LARGE SCALE GENOMIC DNA]</scope>
    <source>
        <strain evidence="2">cv. Hass</strain>
    </source>
</reference>
<name>A0ACC2MG75_PERAE</name>
<evidence type="ECO:0000313" key="2">
    <source>
        <dbReference type="Proteomes" id="UP001234297"/>
    </source>
</evidence>
<accession>A0ACC2MG75</accession>
<sequence length="116" mass="12944">MIEQTLILLCLVYSCYSIATAPSALGIRYPVLHASVIFVVNFGLLSMTVDLVIPVPTIFFTWVTVIIFLAFASRPLHLLMTRAKDYHDEDGVKEGNLVPAVCLILSYLALTRREDD</sequence>
<evidence type="ECO:0000313" key="1">
    <source>
        <dbReference type="EMBL" id="KAJ8644757.1"/>
    </source>
</evidence>
<comment type="caution">
    <text evidence="1">The sequence shown here is derived from an EMBL/GenBank/DDBJ whole genome shotgun (WGS) entry which is preliminary data.</text>
</comment>
<dbReference type="EMBL" id="CM056810">
    <property type="protein sequence ID" value="KAJ8644757.1"/>
    <property type="molecule type" value="Genomic_DNA"/>
</dbReference>
<dbReference type="Proteomes" id="UP001234297">
    <property type="component" value="Chromosome 2"/>
</dbReference>